<dbReference type="FunFam" id="3.30.980.10:FF:000004">
    <property type="entry name" value="Alanine--tRNA ligase, cytoplasmic"/>
    <property type="match status" value="1"/>
</dbReference>
<dbReference type="eggNOG" id="COG0013">
    <property type="taxonomic scope" value="Bacteria"/>
</dbReference>
<evidence type="ECO:0000256" key="7">
    <source>
        <dbReference type="ARBA" id="ARBA00022833"/>
    </source>
</evidence>
<dbReference type="CDD" id="cd00673">
    <property type="entry name" value="AlaRS_core"/>
    <property type="match status" value="1"/>
</dbReference>
<proteinExistence type="inferred from homology"/>
<dbReference type="GO" id="GO:0004813">
    <property type="term" value="F:alanine-tRNA ligase activity"/>
    <property type="evidence" value="ECO:0007669"/>
    <property type="project" value="UniProtKB-UniRule"/>
</dbReference>
<protein>
    <recommendedName>
        <fullName evidence="12">Alanine--tRNA ligase</fullName>
        <ecNumber evidence="12">6.1.1.7</ecNumber>
    </recommendedName>
    <alternativeName>
        <fullName evidence="12">Alanyl-tRNA synthetase</fullName>
        <shortName evidence="12">AlaRS</shortName>
    </alternativeName>
</protein>
<dbReference type="SUPFAM" id="SSF50447">
    <property type="entry name" value="Translation proteins"/>
    <property type="match status" value="1"/>
</dbReference>
<dbReference type="FunFam" id="3.10.310.40:FF:000001">
    <property type="entry name" value="Alanine--tRNA ligase"/>
    <property type="match status" value="1"/>
</dbReference>
<evidence type="ECO:0000256" key="11">
    <source>
        <dbReference type="ARBA" id="ARBA00023146"/>
    </source>
</evidence>
<evidence type="ECO:0000256" key="1">
    <source>
        <dbReference type="ARBA" id="ARBA00004496"/>
    </source>
</evidence>
<dbReference type="EMBL" id="CQEJ01000010">
    <property type="protein sequence ID" value="CNL12459.1"/>
    <property type="molecule type" value="Genomic_DNA"/>
</dbReference>
<dbReference type="Gene3D" id="6.10.250.550">
    <property type="match status" value="1"/>
</dbReference>
<dbReference type="NCBIfam" id="TIGR00344">
    <property type="entry name" value="alaS"/>
    <property type="match status" value="1"/>
</dbReference>
<evidence type="ECO:0000256" key="10">
    <source>
        <dbReference type="ARBA" id="ARBA00022917"/>
    </source>
</evidence>
<comment type="catalytic activity">
    <reaction evidence="12">
        <text>tRNA(Ala) + L-alanine + ATP = L-alanyl-tRNA(Ala) + AMP + diphosphate</text>
        <dbReference type="Rhea" id="RHEA:12540"/>
        <dbReference type="Rhea" id="RHEA-COMP:9657"/>
        <dbReference type="Rhea" id="RHEA-COMP:9923"/>
        <dbReference type="ChEBI" id="CHEBI:30616"/>
        <dbReference type="ChEBI" id="CHEBI:33019"/>
        <dbReference type="ChEBI" id="CHEBI:57972"/>
        <dbReference type="ChEBI" id="CHEBI:78442"/>
        <dbReference type="ChEBI" id="CHEBI:78497"/>
        <dbReference type="ChEBI" id="CHEBI:456215"/>
        <dbReference type="EC" id="6.1.1.7"/>
    </reaction>
</comment>
<dbReference type="Pfam" id="PF01411">
    <property type="entry name" value="tRNA-synt_2c"/>
    <property type="match status" value="1"/>
</dbReference>
<dbReference type="Gene3D" id="2.40.30.130">
    <property type="match status" value="1"/>
</dbReference>
<dbReference type="SUPFAM" id="SSF55186">
    <property type="entry name" value="ThrRS/AlaRS common domain"/>
    <property type="match status" value="1"/>
</dbReference>
<keyword evidence="7 12" id="KW-0862">Zinc</keyword>
<dbReference type="Pfam" id="PF02272">
    <property type="entry name" value="DHHA1"/>
    <property type="match status" value="1"/>
</dbReference>
<feature type="binding site" evidence="12">
    <location>
        <position position="670"/>
    </location>
    <ligand>
        <name>Zn(2+)</name>
        <dbReference type="ChEBI" id="CHEBI:29105"/>
    </ligand>
</feature>
<feature type="domain" description="Alanyl-transfer RNA synthetases family profile" evidence="14">
    <location>
        <begin position="3"/>
        <end position="709"/>
    </location>
</feature>
<keyword evidence="3 12" id="KW-0820">tRNA-binding</keyword>
<keyword evidence="11 12" id="KW-0030">Aminoacyl-tRNA synthetase</keyword>
<keyword evidence="9 12" id="KW-0694">RNA-binding</keyword>
<dbReference type="OrthoDB" id="9803884at2"/>
<dbReference type="PRINTS" id="PR00980">
    <property type="entry name" value="TRNASYNTHALA"/>
</dbReference>
<dbReference type="PANTHER" id="PTHR11777:SF9">
    <property type="entry name" value="ALANINE--TRNA LIGASE, CYTOPLASMIC"/>
    <property type="match status" value="1"/>
</dbReference>
<dbReference type="Gene3D" id="3.30.980.10">
    <property type="entry name" value="Threonyl-trna Synthetase, Chain A, domain 2"/>
    <property type="match status" value="1"/>
</dbReference>
<evidence type="ECO:0000256" key="8">
    <source>
        <dbReference type="ARBA" id="ARBA00022840"/>
    </source>
</evidence>
<dbReference type="HAMAP" id="MF_00036_B">
    <property type="entry name" value="Ala_tRNA_synth_B"/>
    <property type="match status" value="1"/>
</dbReference>
<feature type="coiled-coil region" evidence="13">
    <location>
        <begin position="732"/>
        <end position="759"/>
    </location>
</feature>
<comment type="subcellular location">
    <subcellularLocation>
        <location evidence="1 12">Cytoplasm</location>
    </subcellularLocation>
</comment>
<evidence type="ECO:0000256" key="9">
    <source>
        <dbReference type="ARBA" id="ARBA00022884"/>
    </source>
</evidence>
<gene>
    <name evidence="12 16" type="primary">alaS</name>
    <name evidence="16" type="ORF">ERS137965_02127</name>
    <name evidence="15" type="ORF">ERS137966_00827</name>
</gene>
<dbReference type="GO" id="GO:0002161">
    <property type="term" value="F:aminoacyl-tRNA deacylase activity"/>
    <property type="evidence" value="ECO:0007669"/>
    <property type="project" value="TreeGrafter"/>
</dbReference>
<evidence type="ECO:0000256" key="6">
    <source>
        <dbReference type="ARBA" id="ARBA00022741"/>
    </source>
</evidence>
<comment type="similarity">
    <text evidence="2 12">Belongs to the class-II aminoacyl-tRNA synthetase family.</text>
</comment>
<dbReference type="InterPro" id="IPR050058">
    <property type="entry name" value="Ala-tRNA_ligase"/>
</dbReference>
<evidence type="ECO:0000256" key="13">
    <source>
        <dbReference type="SAM" id="Coils"/>
    </source>
</evidence>
<dbReference type="InterPro" id="IPR018163">
    <property type="entry name" value="Thr/Ala-tRNA-synth_IIc_edit"/>
</dbReference>
<dbReference type="Gene3D" id="3.30.930.10">
    <property type="entry name" value="Bira Bifunctional Protein, Domain 2"/>
    <property type="match status" value="1"/>
</dbReference>
<dbReference type="GO" id="GO:0005829">
    <property type="term" value="C:cytosol"/>
    <property type="evidence" value="ECO:0007669"/>
    <property type="project" value="TreeGrafter"/>
</dbReference>
<comment type="subunit">
    <text evidence="12">Homotetramer.</text>
</comment>
<dbReference type="GO" id="GO:0045892">
    <property type="term" value="P:negative regulation of DNA-templated transcription"/>
    <property type="evidence" value="ECO:0007669"/>
    <property type="project" value="TreeGrafter"/>
</dbReference>
<dbReference type="InterPro" id="IPR018162">
    <property type="entry name" value="Ala-tRNA-ligase_IIc_anticod-bd"/>
</dbReference>
<name>A0A0T9U0T4_YERAL</name>
<sequence length="875" mass="96349">MSKSTAEIRQAFLDFFHSKGHQVVSSSSLVPNNDPTLLFTNAGMNQFKDVFLGLDKRAYSRATTSQRCVRAGGKHNDLENVGYTARHHTFFEMLGNFSFGDYFKHDAISFAWELLTGEQWFNLPKEKLWVTVYETDDEAYEIWANEVGVPCERIIRIGDNKGGAFASDNFWQMGDTGPCGPCTEIFFDHGDHIWGGPPGSAQEDGDRYIEIWNIVFMQFNRQSDGTMLPLPKPSVDTGMGLERIAAVLQHVNSNYEIDLFRDLIKAVAEVTGAADLSSKSLRVIADHIRSCAFLISDGVIPSNENRGYVLRRIIRRAIRHGNMLGAKETFFYKLVAPLIAVMGPAADELKQQQAMVEQVLKTEEEQFARTLERGLALLDEELSKLTGDTLDGETAFRLYDTYGFPVDLTADVCRERNLKVDEAGFEQAMEAQRRRARESSGFGADYNSLIRVDSASQFSGYDHVHQQATVTALFRNGEAVDEIHAGEEAVVVLNQTPFYGESGGQVGDKGELKNATAVFTVVDTQKYGQAIGHLGQLTQGTLRVNHSVDAQVDVARRNRIRLNHSATHLLHAALRKTLGEHVAQKGSLVNDKYLRFDFSHFEAMKPEQIRQVEDLVNEQIRRNLPVETEVMELDTAKEKGAMALFGEKYDDQVRVLTMGDFSTELCGGIHASRTGDIGLFRILSESGTAAGIRRIEAVTGEGAIAQLHQQSDLLQDVAHLVKGDTHNLADKVRAVLDRSKMLERELQQLKDQQAAQESASLSSSAKLVKGAKLLVSQLDNVEPKMLRTMVDDLKNQLGSAIIVLATAADDKVSLIVGVTKDLTGKVKAGELIADIAQQVGGKGGGRPDMAQAGGTDVQALPSALASVEAWVASRL</sequence>
<feature type="binding site" evidence="12">
    <location>
        <position position="666"/>
    </location>
    <ligand>
        <name>Zn(2+)</name>
        <dbReference type="ChEBI" id="CHEBI:29105"/>
    </ligand>
</feature>
<keyword evidence="13" id="KW-0175">Coiled coil</keyword>
<dbReference type="InterPro" id="IPR002318">
    <property type="entry name" value="Ala-tRNA-lgiase_IIc"/>
</dbReference>
<dbReference type="SUPFAM" id="SSF101353">
    <property type="entry name" value="Putative anticodon-binding domain of alanyl-tRNA synthetase (AlaRS)"/>
    <property type="match status" value="1"/>
</dbReference>
<dbReference type="GO" id="GO:0000049">
    <property type="term" value="F:tRNA binding"/>
    <property type="evidence" value="ECO:0007669"/>
    <property type="project" value="UniProtKB-KW"/>
</dbReference>
<dbReference type="SMART" id="SM00863">
    <property type="entry name" value="tRNA_SAD"/>
    <property type="match status" value="1"/>
</dbReference>
<dbReference type="FunFam" id="2.40.30.130:FF:000001">
    <property type="entry name" value="Alanine--tRNA ligase"/>
    <property type="match status" value="1"/>
</dbReference>
<dbReference type="Gene3D" id="3.10.310.40">
    <property type="match status" value="1"/>
</dbReference>
<keyword evidence="12" id="KW-0963">Cytoplasm</keyword>
<evidence type="ECO:0000313" key="18">
    <source>
        <dbReference type="Proteomes" id="UP000041595"/>
    </source>
</evidence>
<comment type="function">
    <text evidence="12">Catalyzes the attachment of alanine to tRNA(Ala) in a two-step reaction: alanine is first activated by ATP to form Ala-AMP and then transferred to the acceptor end of tRNA(Ala). Also edits incorrectly charged Ser-tRNA(Ala) and Gly-tRNA(Ala) via its editing domain.</text>
</comment>
<keyword evidence="5 12" id="KW-0479">Metal-binding</keyword>
<comment type="domain">
    <text evidence="12">Consists of three domains; the N-terminal catalytic domain, the editing domain and the C-terminal C-Ala domain. The editing domain removes incorrectly charged amino acids, while the C-Ala domain, along with tRNA(Ala), serves as a bridge to cooperatively bring together the editing and aminoacylation centers thus stimulating deacylation of misacylated tRNAs.</text>
</comment>
<evidence type="ECO:0000256" key="2">
    <source>
        <dbReference type="ARBA" id="ARBA00008226"/>
    </source>
</evidence>
<dbReference type="PANTHER" id="PTHR11777">
    <property type="entry name" value="ALANYL-TRNA SYNTHETASE"/>
    <property type="match status" value="1"/>
</dbReference>
<dbReference type="GO" id="GO:0006419">
    <property type="term" value="P:alanyl-tRNA aminoacylation"/>
    <property type="evidence" value="ECO:0007669"/>
    <property type="project" value="UniProtKB-UniRule"/>
</dbReference>
<evidence type="ECO:0000256" key="5">
    <source>
        <dbReference type="ARBA" id="ARBA00022723"/>
    </source>
</evidence>
<dbReference type="Gene3D" id="3.30.54.20">
    <property type="match status" value="1"/>
</dbReference>
<dbReference type="InterPro" id="IPR012947">
    <property type="entry name" value="tRNA_SAD"/>
</dbReference>
<dbReference type="STRING" id="1453495.AT01_3350"/>
<keyword evidence="17" id="KW-1185">Reference proteome</keyword>
<dbReference type="GO" id="GO:0005524">
    <property type="term" value="F:ATP binding"/>
    <property type="evidence" value="ECO:0007669"/>
    <property type="project" value="UniProtKB-UniRule"/>
</dbReference>
<evidence type="ECO:0000313" key="16">
    <source>
        <dbReference type="EMBL" id="CNL12459.1"/>
    </source>
</evidence>
<dbReference type="SUPFAM" id="SSF55681">
    <property type="entry name" value="Class II aaRS and biotin synthetases"/>
    <property type="match status" value="1"/>
</dbReference>
<keyword evidence="4 12" id="KW-0436">Ligase</keyword>
<dbReference type="InterPro" id="IPR045864">
    <property type="entry name" value="aa-tRNA-synth_II/BPL/LPL"/>
</dbReference>
<dbReference type="InterPro" id="IPR018165">
    <property type="entry name" value="Ala-tRNA-synth_IIc_core"/>
</dbReference>
<dbReference type="FunFam" id="3.30.54.20:FF:000001">
    <property type="entry name" value="Alanine--tRNA ligase"/>
    <property type="match status" value="1"/>
</dbReference>
<dbReference type="InterPro" id="IPR023033">
    <property type="entry name" value="Ala_tRNA_ligase_euk/bac"/>
</dbReference>
<keyword evidence="8 12" id="KW-0067">ATP-binding</keyword>
<keyword evidence="10 12" id="KW-0648">Protein biosynthesis</keyword>
<dbReference type="EMBL" id="CQEH01000003">
    <property type="protein sequence ID" value="CNK64800.1"/>
    <property type="molecule type" value="Genomic_DNA"/>
</dbReference>
<dbReference type="GO" id="GO:0008270">
    <property type="term" value="F:zinc ion binding"/>
    <property type="evidence" value="ECO:0007669"/>
    <property type="project" value="UniProtKB-UniRule"/>
</dbReference>
<feature type="binding site" evidence="12">
    <location>
        <position position="564"/>
    </location>
    <ligand>
        <name>Zn(2+)</name>
        <dbReference type="ChEBI" id="CHEBI:29105"/>
    </ligand>
</feature>
<reference evidence="15 17" key="1">
    <citation type="submission" date="2015-03" db="EMBL/GenBank/DDBJ databases">
        <authorList>
            <consortium name="Pathogen Informatics"/>
            <person name="Murphy D."/>
        </authorList>
    </citation>
    <scope>NUCLEOTIDE SEQUENCE [LARGE SCALE GENOMIC DNA]</scope>
    <source>
        <strain evidence="15 17">IP08791</strain>
    </source>
</reference>
<evidence type="ECO:0000256" key="4">
    <source>
        <dbReference type="ARBA" id="ARBA00022598"/>
    </source>
</evidence>
<dbReference type="Proteomes" id="UP000038647">
    <property type="component" value="Unassembled WGS sequence"/>
</dbReference>
<evidence type="ECO:0000259" key="14">
    <source>
        <dbReference type="PROSITE" id="PS50860"/>
    </source>
</evidence>
<dbReference type="AlphaFoldDB" id="A0A0T9U0T4"/>
<evidence type="ECO:0000256" key="12">
    <source>
        <dbReference type="HAMAP-Rule" id="MF_00036"/>
    </source>
</evidence>
<evidence type="ECO:0000313" key="15">
    <source>
        <dbReference type="EMBL" id="CNK64800.1"/>
    </source>
</evidence>
<dbReference type="EC" id="6.1.1.7" evidence="12"/>
<comment type="cofactor">
    <cofactor evidence="12">
        <name>Zn(2+)</name>
        <dbReference type="ChEBI" id="CHEBI:29105"/>
    </cofactor>
    <text evidence="12">Binds 1 zinc ion per subunit.</text>
</comment>
<dbReference type="Pfam" id="PF07973">
    <property type="entry name" value="tRNA_SAD"/>
    <property type="match status" value="1"/>
</dbReference>
<dbReference type="RefSeq" id="WP_042839517.1">
    <property type="nucleotide sequence ID" value="NZ_CABHPY010000095.1"/>
</dbReference>
<feature type="binding site" evidence="12">
    <location>
        <position position="568"/>
    </location>
    <ligand>
        <name>Zn(2+)</name>
        <dbReference type="ChEBI" id="CHEBI:29105"/>
    </ligand>
</feature>
<dbReference type="PROSITE" id="PS50860">
    <property type="entry name" value="AA_TRNA_LIGASE_II_ALA"/>
    <property type="match status" value="1"/>
</dbReference>
<organism evidence="16 18">
    <name type="scientific">Yersinia aldovae</name>
    <dbReference type="NCBI Taxonomy" id="29483"/>
    <lineage>
        <taxon>Bacteria</taxon>
        <taxon>Pseudomonadati</taxon>
        <taxon>Pseudomonadota</taxon>
        <taxon>Gammaproteobacteria</taxon>
        <taxon>Enterobacterales</taxon>
        <taxon>Yersiniaceae</taxon>
        <taxon>Yersinia</taxon>
    </lineage>
</organism>
<dbReference type="InterPro" id="IPR009000">
    <property type="entry name" value="Transl_B-barrel_sf"/>
</dbReference>
<accession>A0A0T9U0T4</accession>
<dbReference type="Proteomes" id="UP000041595">
    <property type="component" value="Unassembled WGS sequence"/>
</dbReference>
<dbReference type="InterPro" id="IPR018164">
    <property type="entry name" value="Ala-tRNA-synth_IIc_N"/>
</dbReference>
<keyword evidence="6 12" id="KW-0547">Nucleotide-binding</keyword>
<dbReference type="FunFam" id="3.30.930.10:FF:000004">
    <property type="entry name" value="Alanine--tRNA ligase"/>
    <property type="match status" value="1"/>
</dbReference>
<dbReference type="InterPro" id="IPR003156">
    <property type="entry name" value="DHHA1_dom"/>
</dbReference>
<evidence type="ECO:0000256" key="3">
    <source>
        <dbReference type="ARBA" id="ARBA00022555"/>
    </source>
</evidence>
<evidence type="ECO:0000313" key="17">
    <source>
        <dbReference type="Proteomes" id="UP000038647"/>
    </source>
</evidence>
<reference evidence="16 18" key="2">
    <citation type="submission" date="2015-03" db="EMBL/GenBank/DDBJ databases">
        <authorList>
            <person name="Murphy D."/>
        </authorList>
    </citation>
    <scope>NUCLEOTIDE SEQUENCE [LARGE SCALE GENOMIC DNA]</scope>
    <source>
        <strain evidence="16 18">IP06005</strain>
    </source>
</reference>